<evidence type="ECO:0000313" key="2">
    <source>
        <dbReference type="Proteomes" id="UP001140234"/>
    </source>
</evidence>
<keyword evidence="2" id="KW-1185">Reference proteome</keyword>
<name>A0ACC1JSR5_9FUNG</name>
<dbReference type="Proteomes" id="UP001140234">
    <property type="component" value="Unassembled WGS sequence"/>
</dbReference>
<proteinExistence type="predicted"/>
<reference evidence="1" key="1">
    <citation type="submission" date="2022-07" db="EMBL/GenBank/DDBJ databases">
        <title>Phylogenomic reconstructions and comparative analyses of Kickxellomycotina fungi.</title>
        <authorList>
            <person name="Reynolds N.K."/>
            <person name="Stajich J.E."/>
            <person name="Barry K."/>
            <person name="Grigoriev I.V."/>
            <person name="Crous P."/>
            <person name="Smith M.E."/>
        </authorList>
    </citation>
    <scope>NUCLEOTIDE SEQUENCE</scope>
    <source>
        <strain evidence="1">CBS 109366</strain>
    </source>
</reference>
<sequence>MGSCCSRPEADEGDVERTALLGEYAESVHESVEPDRFANLSPEEAARIKDEERLKKLEQQTADALINILHDAPFTQGPGMASSGHQSRDYTEVLRRFNEEIRLPMVTLSGVAADPQRQPAAVDIAGVLAGAHISDADAELLDDTLFRINEVISTVHMDPPPGDCIVSLLDPIRAP</sequence>
<protein>
    <submittedName>
        <fullName evidence="1">Uncharacterized protein</fullName>
    </submittedName>
</protein>
<organism evidence="1 2">
    <name type="scientific">Coemansia nantahalensis</name>
    <dbReference type="NCBI Taxonomy" id="2789366"/>
    <lineage>
        <taxon>Eukaryota</taxon>
        <taxon>Fungi</taxon>
        <taxon>Fungi incertae sedis</taxon>
        <taxon>Zoopagomycota</taxon>
        <taxon>Kickxellomycotina</taxon>
        <taxon>Kickxellomycetes</taxon>
        <taxon>Kickxellales</taxon>
        <taxon>Kickxellaceae</taxon>
        <taxon>Coemansia</taxon>
    </lineage>
</organism>
<evidence type="ECO:0000313" key="1">
    <source>
        <dbReference type="EMBL" id="KAJ2766553.1"/>
    </source>
</evidence>
<dbReference type="EMBL" id="JANBUJ010001664">
    <property type="protein sequence ID" value="KAJ2766553.1"/>
    <property type="molecule type" value="Genomic_DNA"/>
</dbReference>
<comment type="caution">
    <text evidence="1">The sequence shown here is derived from an EMBL/GenBank/DDBJ whole genome shotgun (WGS) entry which is preliminary data.</text>
</comment>
<accession>A0ACC1JSR5</accession>
<gene>
    <name evidence="1" type="ORF">IWQ57_004312</name>
</gene>